<reference evidence="2 3" key="1">
    <citation type="journal article" date="2024" name="IMA Fungus">
        <title>Apiospora arundinis, a panoply of carbohydrate-active enzymes and secondary metabolites.</title>
        <authorList>
            <person name="Sorensen T."/>
            <person name="Petersen C."/>
            <person name="Muurmann A.T."/>
            <person name="Christiansen J.V."/>
            <person name="Brundto M.L."/>
            <person name="Overgaard C.K."/>
            <person name="Boysen A.T."/>
            <person name="Wollenberg R.D."/>
            <person name="Larsen T.O."/>
            <person name="Sorensen J.L."/>
            <person name="Nielsen K.L."/>
            <person name="Sondergaard T.E."/>
        </authorList>
    </citation>
    <scope>NUCLEOTIDE SEQUENCE [LARGE SCALE GENOMIC DNA]</scope>
    <source>
        <strain evidence="2 3">AAU 773</strain>
    </source>
</reference>
<accession>A0ABR2IEG0</accession>
<dbReference type="EMBL" id="JAPCWZ010000005">
    <property type="protein sequence ID" value="KAK8861986.1"/>
    <property type="molecule type" value="Genomic_DNA"/>
</dbReference>
<comment type="caution">
    <text evidence="2">The sequence shown here is derived from an EMBL/GenBank/DDBJ whole genome shotgun (WGS) entry which is preliminary data.</text>
</comment>
<dbReference type="PANTHER" id="PTHR43544:SF26">
    <property type="entry name" value="SHORT CHAIN DEHYDROGENASE_REDUCTASE FAMILY OXIDOREDUCTASE (JCVI)"/>
    <property type="match status" value="1"/>
</dbReference>
<comment type="similarity">
    <text evidence="1">Belongs to the short-chain dehydrogenases/reductases (SDR) family.</text>
</comment>
<name>A0ABR2IEG0_9PEZI</name>
<evidence type="ECO:0000256" key="1">
    <source>
        <dbReference type="ARBA" id="ARBA00006484"/>
    </source>
</evidence>
<proteinExistence type="inferred from homology"/>
<dbReference type="PRINTS" id="PR00081">
    <property type="entry name" value="GDHRDH"/>
</dbReference>
<gene>
    <name evidence="2" type="ORF">PGQ11_008221</name>
</gene>
<dbReference type="InterPro" id="IPR036291">
    <property type="entry name" value="NAD(P)-bd_dom_sf"/>
</dbReference>
<dbReference type="Proteomes" id="UP001390339">
    <property type="component" value="Unassembled WGS sequence"/>
</dbReference>
<dbReference type="InterPro" id="IPR002347">
    <property type="entry name" value="SDR_fam"/>
</dbReference>
<evidence type="ECO:0000313" key="3">
    <source>
        <dbReference type="Proteomes" id="UP001390339"/>
    </source>
</evidence>
<evidence type="ECO:0000313" key="2">
    <source>
        <dbReference type="EMBL" id="KAK8861986.1"/>
    </source>
</evidence>
<dbReference type="SUPFAM" id="SSF51735">
    <property type="entry name" value="NAD(P)-binding Rossmann-fold domains"/>
    <property type="match status" value="1"/>
</dbReference>
<protein>
    <submittedName>
        <fullName evidence="2">NAD(P)-binding protein</fullName>
    </submittedName>
</protein>
<sequence>MAPTIVLITGCNRGIGRGLLELYLAKPHHTVIAAVRDPQHETSQEMLKLPTAEGTTLIVIKIDSTIQSDPAAAFAQLAARAPAIDHLDVVIANAGIAQLYATVAEVTAAQMQEHIEANVYGLVWLYQAARPLLQKSSQRHPVWVTMGSSAAYLTNFLPMKNAAYAPSKVVGHWLTKAMHTEEPWLTAFPIDPGWVQTDLGNRGAAAFGISQAAISVDDSVKGVIKVVDAATRETHSGKLWSYTGDVVPW</sequence>
<dbReference type="Pfam" id="PF00106">
    <property type="entry name" value="adh_short"/>
    <property type="match status" value="1"/>
</dbReference>
<dbReference type="InterPro" id="IPR051468">
    <property type="entry name" value="Fungal_SecMetab_SDRs"/>
</dbReference>
<dbReference type="PANTHER" id="PTHR43544">
    <property type="entry name" value="SHORT-CHAIN DEHYDROGENASE/REDUCTASE"/>
    <property type="match status" value="1"/>
</dbReference>
<organism evidence="2 3">
    <name type="scientific">Apiospora arundinis</name>
    <dbReference type="NCBI Taxonomy" id="335852"/>
    <lineage>
        <taxon>Eukaryota</taxon>
        <taxon>Fungi</taxon>
        <taxon>Dikarya</taxon>
        <taxon>Ascomycota</taxon>
        <taxon>Pezizomycotina</taxon>
        <taxon>Sordariomycetes</taxon>
        <taxon>Xylariomycetidae</taxon>
        <taxon>Amphisphaeriales</taxon>
        <taxon>Apiosporaceae</taxon>
        <taxon>Apiospora</taxon>
    </lineage>
</organism>
<dbReference type="Gene3D" id="3.40.50.720">
    <property type="entry name" value="NAD(P)-binding Rossmann-like Domain"/>
    <property type="match status" value="1"/>
</dbReference>
<keyword evidence="3" id="KW-1185">Reference proteome</keyword>